<organism evidence="3">
    <name type="scientific">Grosmannia clavigera (strain kw1407 / UAMH 11150)</name>
    <name type="common">Blue stain fungus</name>
    <name type="synonym">Graphiocladiella clavigera</name>
    <dbReference type="NCBI Taxonomy" id="655863"/>
    <lineage>
        <taxon>Eukaryota</taxon>
        <taxon>Fungi</taxon>
        <taxon>Dikarya</taxon>
        <taxon>Ascomycota</taxon>
        <taxon>Pezizomycotina</taxon>
        <taxon>Sordariomycetes</taxon>
        <taxon>Sordariomycetidae</taxon>
        <taxon>Ophiostomatales</taxon>
        <taxon>Ophiostomataceae</taxon>
        <taxon>Leptographium</taxon>
    </lineage>
</organism>
<dbReference type="InParanoid" id="F0X8B7"/>
<feature type="compositionally biased region" description="Basic and acidic residues" evidence="1">
    <location>
        <begin position="355"/>
        <end position="364"/>
    </location>
</feature>
<dbReference type="AlphaFoldDB" id="F0X8B7"/>
<dbReference type="Proteomes" id="UP000007796">
    <property type="component" value="Unassembled WGS sequence"/>
</dbReference>
<gene>
    <name evidence="2" type="ORF">CMQ_4037</name>
</gene>
<dbReference type="STRING" id="655863.F0X8B7"/>
<dbReference type="GO" id="GO:0031047">
    <property type="term" value="P:regulatory ncRNA-mediated gene silencing"/>
    <property type="evidence" value="ECO:0007669"/>
    <property type="project" value="InterPro"/>
</dbReference>
<name>F0X8B7_GROCL</name>
<feature type="region of interest" description="Disordered" evidence="1">
    <location>
        <begin position="355"/>
        <end position="385"/>
    </location>
</feature>
<reference evidence="2 3" key="1">
    <citation type="journal article" date="2011" name="Proc. Natl. Acad. Sci. U.S.A.">
        <title>Genome and transcriptome analyses of the mountain pine beetle-fungal symbiont Grosmannia clavigera, a lodgepole pine pathogen.</title>
        <authorList>
            <person name="DiGuistini S."/>
            <person name="Wang Y."/>
            <person name="Liao N.Y."/>
            <person name="Taylor G."/>
            <person name="Tanguay P."/>
            <person name="Feau N."/>
            <person name="Henrissat B."/>
            <person name="Chan S.K."/>
            <person name="Hesse-Orce U."/>
            <person name="Alamouti S.M."/>
            <person name="Tsui C.K.M."/>
            <person name="Docking R.T."/>
            <person name="Levasseur A."/>
            <person name="Haridas S."/>
            <person name="Robertson G."/>
            <person name="Birol I."/>
            <person name="Holt R.A."/>
            <person name="Marra M.A."/>
            <person name="Hamelin R.C."/>
            <person name="Hirst M."/>
            <person name="Jones S.J.M."/>
            <person name="Bohlmann J."/>
            <person name="Breuil C."/>
        </authorList>
    </citation>
    <scope>NUCLEOTIDE SEQUENCE [LARGE SCALE GENOMIC DNA]</scope>
    <source>
        <strain evidence="3">kw1407 / UAMH 11150</strain>
    </source>
</reference>
<sequence>MSDTLGGGVQLQTGCQAPKKKQSKSLAARGPTALPKNRGTGFEGWLKFPMVTIVAVDPGAKFSCTDPLGEYYAEPPLAPDEFKEESELYHPSVSFDRSVELRDLASCSEERLLMGVDVVDNFLRYIQIHDVCPEYETDVRQARVVCDRAKTELMSCRYAQTAMPGQFNIACVKLFYNEPTHKAFNDGLDPLDKVPKDCDAEAIFQTTVALQPRLAGNKTIEMSKDVKSIHILTTREIDLEISGLVLPSDETVQRYSAAGSPRCPILPAGVVVAKHHNIDEGYANQPRPSAVELAGRGNEAFFLDRELMALLCPGTKLRVVVHELNCDLNFISTVKDVHPSFYTFLPQELMMEWKEPRENDREAPSVDNPDAEDEAVQKMADEEKD</sequence>
<protein>
    <submittedName>
        <fullName evidence="2">Uncharacterized protein</fullName>
    </submittedName>
</protein>
<dbReference type="OrthoDB" id="435402at2759"/>
<dbReference type="GeneID" id="25977204"/>
<feature type="region of interest" description="Disordered" evidence="1">
    <location>
        <begin position="1"/>
        <end position="35"/>
    </location>
</feature>
<dbReference type="GO" id="GO:0033167">
    <property type="term" value="C:ARC complex"/>
    <property type="evidence" value="ECO:0007669"/>
    <property type="project" value="InterPro"/>
</dbReference>
<dbReference type="HOGENOM" id="CLU_023193_2_0_1"/>
<accession>F0X8B7</accession>
<dbReference type="EMBL" id="GL629735">
    <property type="protein sequence ID" value="EFX05968.1"/>
    <property type="molecule type" value="Genomic_DNA"/>
</dbReference>
<dbReference type="eggNOG" id="ENOG502S0TP">
    <property type="taxonomic scope" value="Eukaryota"/>
</dbReference>
<evidence type="ECO:0000256" key="1">
    <source>
        <dbReference type="SAM" id="MobiDB-lite"/>
    </source>
</evidence>
<evidence type="ECO:0000313" key="2">
    <source>
        <dbReference type="EMBL" id="EFX05968.1"/>
    </source>
</evidence>
<dbReference type="RefSeq" id="XP_014175450.1">
    <property type="nucleotide sequence ID" value="XM_014319975.1"/>
</dbReference>
<keyword evidence="3" id="KW-1185">Reference proteome</keyword>
<evidence type="ECO:0000313" key="3">
    <source>
        <dbReference type="Proteomes" id="UP000007796"/>
    </source>
</evidence>
<dbReference type="Pfam" id="PF09692">
    <property type="entry name" value="Arb1"/>
    <property type="match status" value="1"/>
</dbReference>
<dbReference type="InterPro" id="IPR018606">
    <property type="entry name" value="Arb1"/>
</dbReference>
<feature type="compositionally biased region" description="Basic and acidic residues" evidence="1">
    <location>
        <begin position="375"/>
        <end position="385"/>
    </location>
</feature>
<proteinExistence type="predicted"/>